<dbReference type="Proteomes" id="UP001610563">
    <property type="component" value="Unassembled WGS sequence"/>
</dbReference>
<dbReference type="Gene3D" id="4.10.240.10">
    <property type="entry name" value="Zn(2)-C6 fungal-type DNA-binding domain"/>
    <property type="match status" value="1"/>
</dbReference>
<keyword evidence="5" id="KW-0804">Transcription</keyword>
<feature type="region of interest" description="Disordered" evidence="8">
    <location>
        <begin position="490"/>
        <end position="511"/>
    </location>
</feature>
<evidence type="ECO:0008006" key="13">
    <source>
        <dbReference type="Google" id="ProtNLM"/>
    </source>
</evidence>
<reference evidence="11 12" key="1">
    <citation type="submission" date="2024-07" db="EMBL/GenBank/DDBJ databases">
        <title>Section-level genome sequencing and comparative genomics of Aspergillus sections Usti and Cavernicolus.</title>
        <authorList>
            <consortium name="Lawrence Berkeley National Laboratory"/>
            <person name="Nybo J.L."/>
            <person name="Vesth T.C."/>
            <person name="Theobald S."/>
            <person name="Frisvad J.C."/>
            <person name="Larsen T.O."/>
            <person name="Kjaerboelling I."/>
            <person name="Rothschild-Mancinelli K."/>
            <person name="Lyhne E.K."/>
            <person name="Kogle M.E."/>
            <person name="Barry K."/>
            <person name="Clum A."/>
            <person name="Na H."/>
            <person name="Ledsgaard L."/>
            <person name="Lin J."/>
            <person name="Lipzen A."/>
            <person name="Kuo A."/>
            <person name="Riley R."/>
            <person name="Mondo S."/>
            <person name="Labutti K."/>
            <person name="Haridas S."/>
            <person name="Pangalinan J."/>
            <person name="Salamov A.A."/>
            <person name="Simmons B.A."/>
            <person name="Magnuson J.K."/>
            <person name="Chen J."/>
            <person name="Drula E."/>
            <person name="Henrissat B."/>
            <person name="Wiebenga A."/>
            <person name="Lubbers R.J."/>
            <person name="Gomes A.C."/>
            <person name="Makela M.R."/>
            <person name="Stajich J."/>
            <person name="Grigoriev I.V."/>
            <person name="Mortensen U.H."/>
            <person name="De Vries R.P."/>
            <person name="Baker S.E."/>
            <person name="Andersen M.R."/>
        </authorList>
    </citation>
    <scope>NUCLEOTIDE SEQUENCE [LARGE SCALE GENOMIC DNA]</scope>
    <source>
        <strain evidence="11 12">CBS 209.92</strain>
    </source>
</reference>
<dbReference type="PROSITE" id="PS00463">
    <property type="entry name" value="ZN2_CY6_FUNGAL_1"/>
    <property type="match status" value="1"/>
</dbReference>
<evidence type="ECO:0000256" key="4">
    <source>
        <dbReference type="ARBA" id="ARBA00023125"/>
    </source>
</evidence>
<keyword evidence="1" id="KW-0479">Metal-binding</keyword>
<feature type="compositionally biased region" description="Polar residues" evidence="8">
    <location>
        <begin position="97"/>
        <end position="108"/>
    </location>
</feature>
<dbReference type="SUPFAM" id="SSF57701">
    <property type="entry name" value="Zn2/Cys6 DNA-binding domain"/>
    <property type="match status" value="1"/>
</dbReference>
<dbReference type="PROSITE" id="PS50157">
    <property type="entry name" value="ZINC_FINGER_C2H2_2"/>
    <property type="match status" value="1"/>
</dbReference>
<evidence type="ECO:0000256" key="2">
    <source>
        <dbReference type="ARBA" id="ARBA00022833"/>
    </source>
</evidence>
<name>A0ABR4GQ88_9EURO</name>
<evidence type="ECO:0000256" key="8">
    <source>
        <dbReference type="SAM" id="MobiDB-lite"/>
    </source>
</evidence>
<evidence type="ECO:0000313" key="12">
    <source>
        <dbReference type="Proteomes" id="UP001610563"/>
    </source>
</evidence>
<evidence type="ECO:0000256" key="6">
    <source>
        <dbReference type="ARBA" id="ARBA00023242"/>
    </source>
</evidence>
<gene>
    <name evidence="11" type="ORF">BJX66DRAFT_289351</name>
</gene>
<evidence type="ECO:0000256" key="1">
    <source>
        <dbReference type="ARBA" id="ARBA00022723"/>
    </source>
</evidence>
<dbReference type="PROSITE" id="PS50048">
    <property type="entry name" value="ZN2_CY6_FUNGAL_2"/>
    <property type="match status" value="1"/>
</dbReference>
<feature type="domain" description="Zn(2)-C6 fungal-type" evidence="9">
    <location>
        <begin position="53"/>
        <end position="83"/>
    </location>
</feature>
<evidence type="ECO:0000259" key="10">
    <source>
        <dbReference type="PROSITE" id="PS50157"/>
    </source>
</evidence>
<dbReference type="InterPro" id="IPR036864">
    <property type="entry name" value="Zn2-C6_fun-type_DNA-bd_sf"/>
</dbReference>
<accession>A0ABR4GQ88</accession>
<protein>
    <recommendedName>
        <fullName evidence="13">Zn(2)-C6 fungal-type domain-containing protein</fullName>
    </recommendedName>
</protein>
<dbReference type="InterPro" id="IPR001138">
    <property type="entry name" value="Zn2Cys6_DnaBD"/>
</dbReference>
<keyword evidence="3" id="KW-0805">Transcription regulation</keyword>
<dbReference type="Pfam" id="PF00172">
    <property type="entry name" value="Zn_clus"/>
    <property type="match status" value="1"/>
</dbReference>
<feature type="domain" description="C2H2-type" evidence="10">
    <location>
        <begin position="18"/>
        <end position="36"/>
    </location>
</feature>
<feature type="region of interest" description="Disordered" evidence="8">
    <location>
        <begin position="92"/>
        <end position="111"/>
    </location>
</feature>
<keyword evidence="4" id="KW-0238">DNA-binding</keyword>
<keyword evidence="12" id="KW-1185">Reference proteome</keyword>
<evidence type="ECO:0000256" key="5">
    <source>
        <dbReference type="ARBA" id="ARBA00023163"/>
    </source>
</evidence>
<organism evidence="11 12">
    <name type="scientific">Aspergillus keveii</name>
    <dbReference type="NCBI Taxonomy" id="714993"/>
    <lineage>
        <taxon>Eukaryota</taxon>
        <taxon>Fungi</taxon>
        <taxon>Dikarya</taxon>
        <taxon>Ascomycota</taxon>
        <taxon>Pezizomycotina</taxon>
        <taxon>Eurotiomycetes</taxon>
        <taxon>Eurotiomycetidae</taxon>
        <taxon>Eurotiales</taxon>
        <taxon>Aspergillaceae</taxon>
        <taxon>Aspergillus</taxon>
        <taxon>Aspergillus subgen. Nidulantes</taxon>
    </lineage>
</organism>
<sequence>MYTGEPEIESQLQAQPILRCELCNKPFDKQSTLKRHGYYCRSRQSGHTVRDRSCIACAKAKARCDSRRPVCSRCAGRALDCCYPAGTDVSVKRGQKTKTPSPTDSGSSVEREIRDASQGGLVRLDPETGIQTTADANVDVNANFNLGLGFGIGGEYLPWNDLAIDFTDFLNAPGNMTFSPNMAMATKDIGYPSPSSNSSIPAQLSPETNHQPLQAQTTSLPPAITTLPRLLVPRPTPKPGAQITTGLIQHTLKSYLRNLRHDALPPFIHPLSVPADFNNSNGLASPLLKCINWVKAISSEGTPGQAVFWGNVRGECEWLCAEYSKLDPSDLLSAMQALAFYILLRIDEGETEYNNLDFLLLATVTVLAKQITWYSLDSLRPQPTTHTESQAPTEVDAAWREWVYEESRRRLAIIYRIVNILVYFEPAARCDLPKDLVFAPLPAKKQLWEAADAMVWKREVDRDPRGQTAFGLSVSGDLVRFEVVRNQEDGVDVEDSDGDGGAATRKGRGKGKVLTRHEDLLLQMSADGKEKRLVRSEAGWEEWCEGMDGFGSIVLLVASMVA</sequence>
<dbReference type="InterPro" id="IPR013087">
    <property type="entry name" value="Znf_C2H2_type"/>
</dbReference>
<dbReference type="PANTHER" id="PTHR47660:SF3">
    <property type="entry name" value="FINGER DOMAIN PROTEIN, PUTATIVE (AFU_ORTHOLOGUE AFUA_4G03310)-RELATED"/>
    <property type="match status" value="1"/>
</dbReference>
<dbReference type="EMBL" id="JBFTWV010000001">
    <property type="protein sequence ID" value="KAL2801245.1"/>
    <property type="molecule type" value="Genomic_DNA"/>
</dbReference>
<evidence type="ECO:0000259" key="9">
    <source>
        <dbReference type="PROSITE" id="PS50048"/>
    </source>
</evidence>
<keyword evidence="2" id="KW-0862">Zinc</keyword>
<keyword evidence="6" id="KW-0539">Nucleus</keyword>
<dbReference type="PANTHER" id="PTHR47660">
    <property type="entry name" value="TRANSCRIPTION FACTOR WITH C2H2 AND ZN(2)-CYS(6) DNA BINDING DOMAIN (EUROFUNG)-RELATED-RELATED"/>
    <property type="match status" value="1"/>
</dbReference>
<evidence type="ECO:0000256" key="7">
    <source>
        <dbReference type="PROSITE-ProRule" id="PRU00042"/>
    </source>
</evidence>
<dbReference type="CDD" id="cd00067">
    <property type="entry name" value="GAL4"/>
    <property type="match status" value="1"/>
</dbReference>
<evidence type="ECO:0000313" key="11">
    <source>
        <dbReference type="EMBL" id="KAL2801245.1"/>
    </source>
</evidence>
<proteinExistence type="predicted"/>
<keyword evidence="7" id="KW-0863">Zinc-finger</keyword>
<comment type="caution">
    <text evidence="11">The sequence shown here is derived from an EMBL/GenBank/DDBJ whole genome shotgun (WGS) entry which is preliminary data.</text>
</comment>
<evidence type="ECO:0000256" key="3">
    <source>
        <dbReference type="ARBA" id="ARBA00023015"/>
    </source>
</evidence>